<dbReference type="Proteomes" id="UP001232163">
    <property type="component" value="Unassembled WGS sequence"/>
</dbReference>
<dbReference type="CDD" id="cd01029">
    <property type="entry name" value="TOPRIM_primases"/>
    <property type="match status" value="1"/>
</dbReference>
<dbReference type="Pfam" id="PF06048">
    <property type="entry name" value="DUF927"/>
    <property type="match status" value="1"/>
</dbReference>
<feature type="domain" description="DUF927" evidence="2">
    <location>
        <begin position="477"/>
        <end position="665"/>
    </location>
</feature>
<comment type="caution">
    <text evidence="3">The sequence shown here is derived from an EMBL/GenBank/DDBJ whole genome shotgun (WGS) entry which is preliminary data.</text>
</comment>
<keyword evidence="4" id="KW-1185">Reference proteome</keyword>
<sequence>MSALEDALRHPANALVPLVTSLCSEMQVPLPSGLQEPQCMVTDPCIPEQTASLHLSMGEGGVIFRRFGGDEAQGGAVDLVRRCLNMNPGQAAQWLIDQAGGWQERSDVSRSPVPVRSAGGKRLDRASRTADEMEKVKRTWQRLTVGSDGPAHAEVDRRGLLPALESGLLRAYTTGSWQGRNFARGALGFEIIGPAGDTLALRVRNLGTKEAKYRYVFGGKGSPPWCNPAFFQVGEARSSQEIWVEGELSGIAVALALAQAGYGSVRVQGVAGASATPHLEHLQGGDAVYLYADPDASGNQARRKWASAAAARGVRVRQLPNDLFSEGDACDTLKKMGAAVMGSKVMQAVKGSEQGFEDVWVDASFRYGVRQGRICKLTQIRNSQDQLEDKQHTMTNFVAWIEQEVEVVNGSARPERVFHLAALLPGRTQAVRVEVKAAEFSSMNWVVEELGSEATLFPGPRHKDEVRAAIQLLSKERGIERVTRYRHTGWVREGGRWYFLTAQAVIGAEGETRRFEVELPDRLAAFALPAPDSRPEAAREALRASLSLLALVPDKVGVALLAAAYLAPLGRSKLTVWMVGLTGTNKTSFMALVQSHFGKGWTRDYLPESWHGSANGLEHIAFLAKDVLLVIDDFKPQGGKRDQDDMHAKAARIIQGVADGQGRTTMTAERETRAAYYPRGTVVSSAEELPRGHSNRARMFSVQVDRPLIGQQKERSAQFYAAEDLAAAGVYAQAMAGYVQFLADRLDRLMVGSETQQAHLRHYGQLFRGEHGRTSHNPAELSYGWRVMLSYALSTGAVTLEKAQALWQRGLTALSAVALEQDGLLRQVDPARQAVTFIAEWLRQGSVYLNLPDQLPDGLSPAGLGWEIQGDGKLAHQPFARNLGWMEDVDGRLWANFLPEVLYSELQQFCSRQSGSLPGKAALWSAMRSHFQRPGLMRCSSDRPTYRARAEDGSRPWVISLRFPFDPSMNEPEADQSDRQSEVLNSPFEPLV</sequence>
<evidence type="ECO:0000313" key="3">
    <source>
        <dbReference type="EMBL" id="MDP9764462.1"/>
    </source>
</evidence>
<name>A0ABT9MCZ8_9DEIO</name>
<evidence type="ECO:0000259" key="2">
    <source>
        <dbReference type="Pfam" id="PF06048"/>
    </source>
</evidence>
<gene>
    <name evidence="3" type="ORF">QO006_001887</name>
</gene>
<organism evidence="3 4">
    <name type="scientific">Deinococcus enclensis</name>
    <dbReference type="NCBI Taxonomy" id="1049582"/>
    <lineage>
        <taxon>Bacteria</taxon>
        <taxon>Thermotogati</taxon>
        <taxon>Deinococcota</taxon>
        <taxon>Deinococci</taxon>
        <taxon>Deinococcales</taxon>
        <taxon>Deinococcaceae</taxon>
        <taxon>Deinococcus</taxon>
    </lineage>
</organism>
<dbReference type="Gene3D" id="3.40.1360.10">
    <property type="match status" value="1"/>
</dbReference>
<accession>A0ABT9MCZ8</accession>
<proteinExistence type="predicted"/>
<feature type="compositionally biased region" description="Basic and acidic residues" evidence="1">
    <location>
        <begin position="121"/>
        <end position="130"/>
    </location>
</feature>
<feature type="region of interest" description="Disordered" evidence="1">
    <location>
        <begin position="968"/>
        <end position="992"/>
    </location>
</feature>
<protein>
    <recommendedName>
        <fullName evidence="2">DUF927 domain-containing protein</fullName>
    </recommendedName>
</protein>
<feature type="region of interest" description="Disordered" evidence="1">
    <location>
        <begin position="105"/>
        <end position="130"/>
    </location>
</feature>
<reference evidence="3 4" key="1">
    <citation type="submission" date="2023-07" db="EMBL/GenBank/DDBJ databases">
        <title>Genomic Encyclopedia of Type Strains, Phase IV (KMG-IV): sequencing the most valuable type-strain genomes for metagenomic binning, comparative biology and taxonomic classification.</title>
        <authorList>
            <person name="Goeker M."/>
        </authorList>
    </citation>
    <scope>NUCLEOTIDE SEQUENCE [LARGE SCALE GENOMIC DNA]</scope>
    <source>
        <strain evidence="3 4">NIO-1023</strain>
    </source>
</reference>
<dbReference type="EMBL" id="JAURUR010000004">
    <property type="protein sequence ID" value="MDP9764462.1"/>
    <property type="molecule type" value="Genomic_DNA"/>
</dbReference>
<dbReference type="InterPro" id="IPR009270">
    <property type="entry name" value="DUF927"/>
</dbReference>
<evidence type="ECO:0000313" key="4">
    <source>
        <dbReference type="Proteomes" id="UP001232163"/>
    </source>
</evidence>
<evidence type="ECO:0000256" key="1">
    <source>
        <dbReference type="SAM" id="MobiDB-lite"/>
    </source>
</evidence>
<dbReference type="InterPro" id="IPR034154">
    <property type="entry name" value="TOPRIM_DnaG/twinkle"/>
</dbReference>